<feature type="region of interest" description="Disordered" evidence="2">
    <location>
        <begin position="392"/>
        <end position="463"/>
    </location>
</feature>
<reference evidence="3" key="1">
    <citation type="submission" date="2023-03" db="EMBL/GenBank/DDBJ databases">
        <authorList>
            <person name="Steffen K."/>
            <person name="Cardenas P."/>
        </authorList>
    </citation>
    <scope>NUCLEOTIDE SEQUENCE</scope>
</reference>
<gene>
    <name evidence="3" type="ORF">GBAR_LOCUS30521</name>
</gene>
<dbReference type="GO" id="GO:0016491">
    <property type="term" value="F:oxidoreductase activity"/>
    <property type="evidence" value="ECO:0007669"/>
    <property type="project" value="UniProtKB-KW"/>
</dbReference>
<evidence type="ECO:0000313" key="4">
    <source>
        <dbReference type="Proteomes" id="UP001174909"/>
    </source>
</evidence>
<evidence type="ECO:0000313" key="3">
    <source>
        <dbReference type="EMBL" id="CAI8056016.1"/>
    </source>
</evidence>
<dbReference type="InterPro" id="IPR002347">
    <property type="entry name" value="SDR_fam"/>
</dbReference>
<dbReference type="Pfam" id="PF00106">
    <property type="entry name" value="adh_short"/>
    <property type="match status" value="1"/>
</dbReference>
<name>A0AA35TZS4_GEOBA</name>
<dbReference type="Proteomes" id="UP001174909">
    <property type="component" value="Unassembled WGS sequence"/>
</dbReference>
<feature type="compositionally biased region" description="Acidic residues" evidence="2">
    <location>
        <begin position="431"/>
        <end position="449"/>
    </location>
</feature>
<comment type="caution">
    <text evidence="3">The sequence shown here is derived from an EMBL/GenBank/DDBJ whole genome shotgun (WGS) entry which is preliminary data.</text>
</comment>
<dbReference type="PANTHER" id="PTHR43157:SF31">
    <property type="entry name" value="PHOSPHATIDYLINOSITOL-GLYCAN BIOSYNTHESIS CLASS F PROTEIN"/>
    <property type="match status" value="1"/>
</dbReference>
<proteinExistence type="predicted"/>
<dbReference type="AlphaFoldDB" id="A0AA35TZS4"/>
<keyword evidence="4" id="KW-1185">Reference proteome</keyword>
<dbReference type="SUPFAM" id="SSF51735">
    <property type="entry name" value="NAD(P)-binding Rossmann-fold domains"/>
    <property type="match status" value="1"/>
</dbReference>
<dbReference type="InterPro" id="IPR036291">
    <property type="entry name" value="NAD(P)-bd_dom_sf"/>
</dbReference>
<accession>A0AA35TZS4</accession>
<protein>
    <submittedName>
        <fullName evidence="3">Dehydrogenase/reductase SDR family member on chromosome X</fullName>
    </submittedName>
</protein>
<feature type="compositionally biased region" description="Basic and acidic residues" evidence="2">
    <location>
        <begin position="405"/>
        <end position="417"/>
    </location>
</feature>
<evidence type="ECO:0000256" key="2">
    <source>
        <dbReference type="SAM" id="MobiDB-lite"/>
    </source>
</evidence>
<dbReference type="PANTHER" id="PTHR43157">
    <property type="entry name" value="PHOSPHATIDYLINOSITOL-GLYCAN BIOSYNTHESIS CLASS F PROTEIN-RELATED"/>
    <property type="match status" value="1"/>
</dbReference>
<sequence length="463" mass="50848">MAAIAERGPVQVEVAETAATGGESEGETEQTSARSVVALVTGATVKGGIGYETAKQLAKKLTREGVHIVLAGSTELSEQDMVTFKNEVISLKSGQGEGSGAELTVESMKLDLSSLASVKEFVKAFKEKFTHLNYLVHCDGVVFVRFEKTVDGFERHFQVNHLGPCLLTLELHPLLKMGREGKGRARVVLLTSAAHSSAEFDPSNMNGEQCYSRFMAYYNSMLYNIKSNFINDACSNRPVLKAISKIILKLCYQGLDEGAERIIKCITAEPSQWLDMQYFHQDKGDQLMRVSNTARDVRSQKLLWERSMAAVREHMTEELGNKFGSTEVEGSLLREMVDLRDEVEREKIAAEGDELQEMAAMKLALRKKREGRGERGEEEPGAKLLQKMVGIKKSGRDGGGNLEELLTRARRELREGGTNESGGENVQAEGGSEEVQEEGGGEEGEEGEETSSSRPFVGKVTPV</sequence>
<dbReference type="Gene3D" id="3.40.50.720">
    <property type="entry name" value="NAD(P)-binding Rossmann-like Domain"/>
    <property type="match status" value="1"/>
</dbReference>
<evidence type="ECO:0000256" key="1">
    <source>
        <dbReference type="ARBA" id="ARBA00023002"/>
    </source>
</evidence>
<keyword evidence="1" id="KW-0560">Oxidoreductase</keyword>
<dbReference type="EMBL" id="CASHTH010004316">
    <property type="protein sequence ID" value="CAI8056016.1"/>
    <property type="molecule type" value="Genomic_DNA"/>
</dbReference>
<organism evidence="3 4">
    <name type="scientific">Geodia barretti</name>
    <name type="common">Barrett's horny sponge</name>
    <dbReference type="NCBI Taxonomy" id="519541"/>
    <lineage>
        <taxon>Eukaryota</taxon>
        <taxon>Metazoa</taxon>
        <taxon>Porifera</taxon>
        <taxon>Demospongiae</taxon>
        <taxon>Heteroscleromorpha</taxon>
        <taxon>Tetractinellida</taxon>
        <taxon>Astrophorina</taxon>
        <taxon>Geodiidae</taxon>
        <taxon>Geodia</taxon>
    </lineage>
</organism>